<organism evidence="12 13">
    <name type="scientific">Candidatus Roizmanbacteria bacterium RIFCSPLOWO2_01_FULL_38_11</name>
    <dbReference type="NCBI Taxonomy" id="1802060"/>
    <lineage>
        <taxon>Bacteria</taxon>
        <taxon>Candidatus Roizmaniibacteriota</taxon>
    </lineage>
</organism>
<feature type="domain" description="Glutamine amidotransferase type-2" evidence="11">
    <location>
        <begin position="2"/>
        <end position="214"/>
    </location>
</feature>
<keyword evidence="8" id="KW-0028">Amino-acid biosynthesis</keyword>
<dbReference type="InterPro" id="IPR001962">
    <property type="entry name" value="Asn_synthase"/>
</dbReference>
<dbReference type="Gene3D" id="3.60.20.10">
    <property type="entry name" value="Glutamine Phosphoribosylpyrophosphate, subunit 1, domain 1"/>
    <property type="match status" value="1"/>
</dbReference>
<protein>
    <recommendedName>
        <fullName evidence="3">asparagine synthase (glutamine-hydrolyzing)</fullName>
        <ecNumber evidence="3">6.3.5.4</ecNumber>
    </recommendedName>
</protein>
<evidence type="ECO:0000256" key="7">
    <source>
        <dbReference type="ARBA" id="ARBA00048741"/>
    </source>
</evidence>
<evidence type="ECO:0000256" key="1">
    <source>
        <dbReference type="ARBA" id="ARBA00005187"/>
    </source>
</evidence>
<feature type="binding site" evidence="9">
    <location>
        <position position="289"/>
    </location>
    <ligand>
        <name>ATP</name>
        <dbReference type="ChEBI" id="CHEBI:30616"/>
    </ligand>
</feature>
<dbReference type="InterPro" id="IPR014729">
    <property type="entry name" value="Rossmann-like_a/b/a_fold"/>
</dbReference>
<gene>
    <name evidence="12" type="ORF">A2957_00340</name>
</gene>
<evidence type="ECO:0000313" key="12">
    <source>
        <dbReference type="EMBL" id="OGK43719.1"/>
    </source>
</evidence>
<dbReference type="InterPro" id="IPR033738">
    <property type="entry name" value="AsnB_N"/>
</dbReference>
<evidence type="ECO:0000313" key="13">
    <source>
        <dbReference type="Proteomes" id="UP000179072"/>
    </source>
</evidence>
<dbReference type="GO" id="GO:0005524">
    <property type="term" value="F:ATP binding"/>
    <property type="evidence" value="ECO:0007669"/>
    <property type="project" value="UniProtKB-KW"/>
</dbReference>
<comment type="caution">
    <text evidence="12">The sequence shown here is derived from an EMBL/GenBank/DDBJ whole genome shotgun (WGS) entry which is preliminary data.</text>
</comment>
<evidence type="ECO:0000256" key="2">
    <source>
        <dbReference type="ARBA" id="ARBA00005752"/>
    </source>
</evidence>
<keyword evidence="8" id="KW-0061">Asparagine biosynthesis</keyword>
<dbReference type="CDD" id="cd00712">
    <property type="entry name" value="AsnB"/>
    <property type="match status" value="1"/>
</dbReference>
<keyword evidence="5 9" id="KW-0067">ATP-binding</keyword>
<dbReference type="PROSITE" id="PS51278">
    <property type="entry name" value="GATASE_TYPE_2"/>
    <property type="match status" value="1"/>
</dbReference>
<reference evidence="12 13" key="1">
    <citation type="journal article" date="2016" name="Nat. Commun.">
        <title>Thousands of microbial genomes shed light on interconnected biogeochemical processes in an aquifer system.</title>
        <authorList>
            <person name="Anantharaman K."/>
            <person name="Brown C.T."/>
            <person name="Hug L.A."/>
            <person name="Sharon I."/>
            <person name="Castelle C.J."/>
            <person name="Probst A.J."/>
            <person name="Thomas B.C."/>
            <person name="Singh A."/>
            <person name="Wilkins M.J."/>
            <person name="Karaoz U."/>
            <person name="Brodie E.L."/>
            <person name="Williams K.H."/>
            <person name="Hubbard S.S."/>
            <person name="Banfield J.F."/>
        </authorList>
    </citation>
    <scope>NUCLEOTIDE SEQUENCE [LARGE SCALE GENOMIC DNA]</scope>
</reference>
<dbReference type="Gene3D" id="3.40.50.620">
    <property type="entry name" value="HUPs"/>
    <property type="match status" value="1"/>
</dbReference>
<dbReference type="GO" id="GO:0005829">
    <property type="term" value="C:cytosol"/>
    <property type="evidence" value="ECO:0007669"/>
    <property type="project" value="TreeGrafter"/>
</dbReference>
<dbReference type="CDD" id="cd01991">
    <property type="entry name" value="Asn_synthase_B_C"/>
    <property type="match status" value="1"/>
</dbReference>
<evidence type="ECO:0000256" key="6">
    <source>
        <dbReference type="ARBA" id="ARBA00022962"/>
    </source>
</evidence>
<evidence type="ECO:0000256" key="9">
    <source>
        <dbReference type="PIRSR" id="PIRSR001589-2"/>
    </source>
</evidence>
<name>A0A1F7IK37_9BACT</name>
<dbReference type="PIRSF" id="PIRSF001589">
    <property type="entry name" value="Asn_synthetase_glu-h"/>
    <property type="match status" value="1"/>
</dbReference>
<accession>A0A1F7IK37</accession>
<evidence type="ECO:0000256" key="5">
    <source>
        <dbReference type="ARBA" id="ARBA00022840"/>
    </source>
</evidence>
<dbReference type="SUPFAM" id="SSF52402">
    <property type="entry name" value="Adenine nucleotide alpha hydrolases-like"/>
    <property type="match status" value="1"/>
</dbReference>
<dbReference type="PANTHER" id="PTHR43284:SF1">
    <property type="entry name" value="ASPARAGINE SYNTHETASE"/>
    <property type="match status" value="1"/>
</dbReference>
<comment type="catalytic activity">
    <reaction evidence="7">
        <text>L-aspartate + L-glutamine + ATP + H2O = L-asparagine + L-glutamate + AMP + diphosphate + H(+)</text>
        <dbReference type="Rhea" id="RHEA:12228"/>
        <dbReference type="ChEBI" id="CHEBI:15377"/>
        <dbReference type="ChEBI" id="CHEBI:15378"/>
        <dbReference type="ChEBI" id="CHEBI:29985"/>
        <dbReference type="ChEBI" id="CHEBI:29991"/>
        <dbReference type="ChEBI" id="CHEBI:30616"/>
        <dbReference type="ChEBI" id="CHEBI:33019"/>
        <dbReference type="ChEBI" id="CHEBI:58048"/>
        <dbReference type="ChEBI" id="CHEBI:58359"/>
        <dbReference type="ChEBI" id="CHEBI:456215"/>
        <dbReference type="EC" id="6.3.5.4"/>
    </reaction>
</comment>
<evidence type="ECO:0000256" key="4">
    <source>
        <dbReference type="ARBA" id="ARBA00022741"/>
    </source>
</evidence>
<dbReference type="GO" id="GO:0004066">
    <property type="term" value="F:asparagine synthase (glutamine-hydrolyzing) activity"/>
    <property type="evidence" value="ECO:0007669"/>
    <property type="project" value="UniProtKB-EC"/>
</dbReference>
<evidence type="ECO:0000259" key="11">
    <source>
        <dbReference type="PROSITE" id="PS51278"/>
    </source>
</evidence>
<proteinExistence type="inferred from homology"/>
<evidence type="ECO:0000256" key="8">
    <source>
        <dbReference type="PIRSR" id="PIRSR001589-1"/>
    </source>
</evidence>
<dbReference type="PANTHER" id="PTHR43284">
    <property type="entry name" value="ASPARAGINE SYNTHETASE (GLUTAMINE-HYDROLYZING)"/>
    <property type="match status" value="1"/>
</dbReference>
<dbReference type="EMBL" id="MGAK01000032">
    <property type="protein sequence ID" value="OGK43719.1"/>
    <property type="molecule type" value="Genomic_DNA"/>
</dbReference>
<feature type="site" description="Important for beta-aspartyl-AMP intermediate formation" evidence="10">
    <location>
        <position position="362"/>
    </location>
</feature>
<dbReference type="InterPro" id="IPR029055">
    <property type="entry name" value="Ntn_hydrolases_N"/>
</dbReference>
<keyword evidence="4 9" id="KW-0547">Nucleotide-binding</keyword>
<dbReference type="Proteomes" id="UP000179072">
    <property type="component" value="Unassembled WGS sequence"/>
</dbReference>
<sequence length="595" mass="68810">MCGIAGLINKKNDRFNIEETLVSFKKILNHRGPDDSGTFIHENKYGFINLRLSIVDIASGHQPIFNEQKTMGIVFNGEIYNYLVIRRELEKKGYLFQTKSDTEVILRGFEEYGTELFGKLNGMFAFCIWDIKKDEIYLVRDHFGIKPLYVYQDGDVLVFSSEIKALLSLEGIDTSLDEIGFRDHLTFRYIQAPYTLFKRIKRVEAGTCMRIHNGTAASFRYWDTSYDDPYPAPSLKTVKEELSEILKKAVSSQLMGEVPVGVLLSGGIDSSTIAYMINKLGANLTTFNIGFPEVNEFEYSRKVAKKFGLKHIEVSTTTEELIKDFDAVNLALDEPIADAACLPLYRLCKELKKHVMVVLSGEGGDEVFGGYPQYATLLSDMPPYAERFNAFLKQSWYFDNQDDYLLNRTIPPITSRYNKYFEEQPLLNGMLSYDMRTWMPENLMMKADKILMAHSLEGRFPFLDRELFDYVSRLPQKYKIDSQYTTKWILKEIMKDQLPTNIVTRKKMGFTVPIELLLKKMKPQVLDTANSVSRLPIADVLDIKKIKKNIESYYKGQFNSNPHLKTTFILNIWTLFTLLYWFKFSLPRYTYGNRP</sequence>
<dbReference type="AlphaFoldDB" id="A0A1F7IK37"/>
<feature type="binding site" evidence="9">
    <location>
        <begin position="360"/>
        <end position="361"/>
    </location>
    <ligand>
        <name>ATP</name>
        <dbReference type="ChEBI" id="CHEBI:30616"/>
    </ligand>
</feature>
<keyword evidence="6 8" id="KW-0315">Glutamine amidotransferase</keyword>
<comment type="similarity">
    <text evidence="2">Belongs to the asparagine synthetase family.</text>
</comment>
<dbReference type="GO" id="GO:0006529">
    <property type="term" value="P:asparagine biosynthetic process"/>
    <property type="evidence" value="ECO:0007669"/>
    <property type="project" value="UniProtKB-KW"/>
</dbReference>
<dbReference type="SUPFAM" id="SSF56235">
    <property type="entry name" value="N-terminal nucleophile aminohydrolases (Ntn hydrolases)"/>
    <property type="match status" value="1"/>
</dbReference>
<feature type="binding site" evidence="9">
    <location>
        <position position="101"/>
    </location>
    <ligand>
        <name>L-glutamine</name>
        <dbReference type="ChEBI" id="CHEBI:58359"/>
    </ligand>
</feature>
<dbReference type="EC" id="6.3.5.4" evidence="3"/>
<dbReference type="InterPro" id="IPR006426">
    <property type="entry name" value="Asn_synth_AEB"/>
</dbReference>
<dbReference type="NCBIfam" id="TIGR01536">
    <property type="entry name" value="asn_synth_AEB"/>
    <property type="match status" value="1"/>
</dbReference>
<dbReference type="STRING" id="1802060.A2957_00340"/>
<dbReference type="InterPro" id="IPR051786">
    <property type="entry name" value="ASN_synthetase/amidase"/>
</dbReference>
<comment type="pathway">
    <text evidence="1">Amino-acid biosynthesis; L-asparagine biosynthesis; L-asparagine from L-aspartate (L-Gln route): step 1/1.</text>
</comment>
<dbReference type="Pfam" id="PF00733">
    <property type="entry name" value="Asn_synthase"/>
    <property type="match status" value="1"/>
</dbReference>
<feature type="active site" description="For GATase activity" evidence="8">
    <location>
        <position position="2"/>
    </location>
</feature>
<evidence type="ECO:0000256" key="3">
    <source>
        <dbReference type="ARBA" id="ARBA00012737"/>
    </source>
</evidence>
<evidence type="ECO:0000256" key="10">
    <source>
        <dbReference type="PIRSR" id="PIRSR001589-3"/>
    </source>
</evidence>
<dbReference type="Pfam" id="PF13537">
    <property type="entry name" value="GATase_7"/>
    <property type="match status" value="1"/>
</dbReference>
<dbReference type="InterPro" id="IPR017932">
    <property type="entry name" value="GATase_2_dom"/>
</dbReference>
<feature type="binding site" evidence="9">
    <location>
        <position position="263"/>
    </location>
    <ligand>
        <name>ATP</name>
        <dbReference type="ChEBI" id="CHEBI:30616"/>
    </ligand>
</feature>